<feature type="transmembrane region" description="Helical" evidence="6">
    <location>
        <begin position="177"/>
        <end position="197"/>
    </location>
</feature>
<reference evidence="7" key="1">
    <citation type="submission" date="2019-07" db="EMBL/GenBank/DDBJ databases">
        <title>Hyphodiscus hymeniophilus genome sequencing and assembly.</title>
        <authorList>
            <person name="Kramer G."/>
            <person name="Nodwell J."/>
        </authorList>
    </citation>
    <scope>NUCLEOTIDE SEQUENCE</scope>
    <source>
        <strain evidence="7">ATCC 34498</strain>
    </source>
</reference>
<protein>
    <submittedName>
        <fullName evidence="7">MFS-type transporter</fullName>
    </submittedName>
</protein>
<dbReference type="AlphaFoldDB" id="A0A9P6VKC7"/>
<evidence type="ECO:0000256" key="6">
    <source>
        <dbReference type="SAM" id="Phobius"/>
    </source>
</evidence>
<feature type="transmembrane region" description="Helical" evidence="6">
    <location>
        <begin position="510"/>
        <end position="529"/>
    </location>
</feature>
<evidence type="ECO:0000256" key="4">
    <source>
        <dbReference type="ARBA" id="ARBA00023136"/>
    </source>
</evidence>
<keyword evidence="4 6" id="KW-0472">Membrane</keyword>
<feature type="transmembrane region" description="Helical" evidence="6">
    <location>
        <begin position="378"/>
        <end position="402"/>
    </location>
</feature>
<dbReference type="GO" id="GO:0022857">
    <property type="term" value="F:transmembrane transporter activity"/>
    <property type="evidence" value="ECO:0007669"/>
    <property type="project" value="TreeGrafter"/>
</dbReference>
<sequence length="565" mass="61548">MEPLPQNPKLSHTKSISVVTSRSVEVGEDGANKPAGRRKREMRKFEGRTTAGLEPTPSDDKDDPLNWPRWKKEAAYASLLLMTGTICVLKTLYVTTNSVIVAQYNSSYMAVTAFTGIPFIIAAFSSLGSMMLSQIIGKRIIFIVSSLLMFGGVLWNMHIFSTYSWFMRQVHERRLRFSILNIVSLVFTWGSPILGGFISQTNETFRNQLMVLSIIQAFVVFFTVLLIPETSFDRSQTISAGPSPTSGISAFGTTTITTISANQSSPLKIYLKSLHPLRYTARFSLNSTLQPIRALGAPSALLTFLLTGLMIASAYGVANSLSEIFAAMPTFLFPERLGYIFILPLIFSVIVYALTSYISYQRSKPPHHLSRSSTPDNLIVVVPAFLSLLIGIAGLLSFGLYVEGELTPKVVDDGTVFALDVTGLNLSLTTVSALFGMLVTGSTLIHLASSAYLSSSSFPTPSGNSNHGETLLQPSRAVLENILVGIFIVAFPSWVKGSEGSMEGLKDTAIAIAVLQIVLASTVGALLYVKGDVLRAVDRRVLGIRQDERMGRVLSWKSEGSFFEA</sequence>
<keyword evidence="2 6" id="KW-0812">Transmembrane</keyword>
<name>A0A9P6VKC7_9HELO</name>
<dbReference type="PANTHER" id="PTHR23502:SF181">
    <property type="entry name" value="MAJOR FACILITATOR SUPERFAMILY (MFS) PROFILE DOMAIN-CONTAINING PROTEIN"/>
    <property type="match status" value="1"/>
</dbReference>
<comment type="caution">
    <text evidence="7">The sequence shown here is derived from an EMBL/GenBank/DDBJ whole genome shotgun (WGS) entry which is preliminary data.</text>
</comment>
<feature type="transmembrane region" description="Helical" evidence="6">
    <location>
        <begin position="209"/>
        <end position="228"/>
    </location>
</feature>
<feature type="region of interest" description="Disordered" evidence="5">
    <location>
        <begin position="1"/>
        <end position="66"/>
    </location>
</feature>
<evidence type="ECO:0000313" key="7">
    <source>
        <dbReference type="EMBL" id="KAG0649222.1"/>
    </source>
</evidence>
<evidence type="ECO:0000256" key="2">
    <source>
        <dbReference type="ARBA" id="ARBA00022692"/>
    </source>
</evidence>
<dbReference type="OrthoDB" id="5215911at2759"/>
<keyword evidence="3 6" id="KW-1133">Transmembrane helix</keyword>
<feature type="transmembrane region" description="Helical" evidence="6">
    <location>
        <begin position="107"/>
        <end position="128"/>
    </location>
</feature>
<dbReference type="SUPFAM" id="SSF103473">
    <property type="entry name" value="MFS general substrate transporter"/>
    <property type="match status" value="1"/>
</dbReference>
<accession>A0A9P6VKC7</accession>
<feature type="compositionally biased region" description="Polar residues" evidence="5">
    <location>
        <begin position="8"/>
        <end position="23"/>
    </location>
</feature>
<feature type="transmembrane region" description="Helical" evidence="6">
    <location>
        <begin position="477"/>
        <end position="495"/>
    </location>
</feature>
<feature type="transmembrane region" description="Helical" evidence="6">
    <location>
        <begin position="74"/>
        <end position="95"/>
    </location>
</feature>
<feature type="transmembrane region" description="Helical" evidence="6">
    <location>
        <begin position="292"/>
        <end position="317"/>
    </location>
</feature>
<evidence type="ECO:0000256" key="3">
    <source>
        <dbReference type="ARBA" id="ARBA00022989"/>
    </source>
</evidence>
<feature type="transmembrane region" description="Helical" evidence="6">
    <location>
        <begin position="337"/>
        <end position="358"/>
    </location>
</feature>
<dbReference type="InterPro" id="IPR036259">
    <property type="entry name" value="MFS_trans_sf"/>
</dbReference>
<proteinExistence type="predicted"/>
<dbReference type="Proteomes" id="UP000785200">
    <property type="component" value="Unassembled WGS sequence"/>
</dbReference>
<keyword evidence="8" id="KW-1185">Reference proteome</keyword>
<dbReference type="PANTHER" id="PTHR23502">
    <property type="entry name" value="MAJOR FACILITATOR SUPERFAMILY"/>
    <property type="match status" value="1"/>
</dbReference>
<dbReference type="GO" id="GO:0005886">
    <property type="term" value="C:plasma membrane"/>
    <property type="evidence" value="ECO:0007669"/>
    <property type="project" value="TreeGrafter"/>
</dbReference>
<feature type="transmembrane region" description="Helical" evidence="6">
    <location>
        <begin position="140"/>
        <end position="157"/>
    </location>
</feature>
<evidence type="ECO:0000256" key="5">
    <source>
        <dbReference type="SAM" id="MobiDB-lite"/>
    </source>
</evidence>
<gene>
    <name evidence="7" type="ORF">D0Z07_4141</name>
</gene>
<evidence type="ECO:0000313" key="8">
    <source>
        <dbReference type="Proteomes" id="UP000785200"/>
    </source>
</evidence>
<comment type="subcellular location">
    <subcellularLocation>
        <location evidence="1">Membrane</location>
        <topology evidence="1">Multi-pass membrane protein</topology>
    </subcellularLocation>
</comment>
<organism evidence="7 8">
    <name type="scientific">Hyphodiscus hymeniophilus</name>
    <dbReference type="NCBI Taxonomy" id="353542"/>
    <lineage>
        <taxon>Eukaryota</taxon>
        <taxon>Fungi</taxon>
        <taxon>Dikarya</taxon>
        <taxon>Ascomycota</taxon>
        <taxon>Pezizomycotina</taxon>
        <taxon>Leotiomycetes</taxon>
        <taxon>Helotiales</taxon>
        <taxon>Hyphodiscaceae</taxon>
        <taxon>Hyphodiscus</taxon>
    </lineage>
</organism>
<dbReference type="EMBL" id="VNKQ01000008">
    <property type="protein sequence ID" value="KAG0649222.1"/>
    <property type="molecule type" value="Genomic_DNA"/>
</dbReference>
<feature type="transmembrane region" description="Helical" evidence="6">
    <location>
        <begin position="422"/>
        <end position="448"/>
    </location>
</feature>
<evidence type="ECO:0000256" key="1">
    <source>
        <dbReference type="ARBA" id="ARBA00004141"/>
    </source>
</evidence>